<dbReference type="Proteomes" id="UP000005025">
    <property type="component" value="Unassembled WGS sequence"/>
</dbReference>
<dbReference type="STRING" id="797516.HMPREF9104_03361"/>
<sequence>MQTSALRSGPNQCKKRTVTVLPGKQKFPDFSFWRRRLRCSFLLYGAVLINVKRERSLCCQENNDFRVSGF</sequence>
<proteinExistence type="predicted"/>
<evidence type="ECO:0000313" key="1">
    <source>
        <dbReference type="EMBL" id="EHO45239.1"/>
    </source>
</evidence>
<name>H1LL53_9LACO</name>
<dbReference type="HOGENOM" id="CLU_2752760_0_0_9"/>
<comment type="caution">
    <text evidence="1">The sequence shown here is derived from an EMBL/GenBank/DDBJ whole genome shotgun (WGS) entry which is preliminary data.</text>
</comment>
<reference evidence="1 2" key="1">
    <citation type="submission" date="2011-09" db="EMBL/GenBank/DDBJ databases">
        <authorList>
            <person name="Weinstock G."/>
            <person name="Sodergren E."/>
            <person name="Clifton S."/>
            <person name="Fulton L."/>
            <person name="Fulton B."/>
            <person name="Courtney L."/>
            <person name="Fronick C."/>
            <person name="Harrison M."/>
            <person name="Strong C."/>
            <person name="Farmer C."/>
            <person name="Delahaunty K."/>
            <person name="Markovic C."/>
            <person name="Hall O."/>
            <person name="Minx P."/>
            <person name="Tomlinson C."/>
            <person name="Mitreva M."/>
            <person name="Hou S."/>
            <person name="Chen J."/>
            <person name="Wollam A."/>
            <person name="Pepin K.H."/>
            <person name="Johnson M."/>
            <person name="Bhonagiri V."/>
            <person name="Zhang X."/>
            <person name="Suruliraj S."/>
            <person name="Warren W."/>
            <person name="Chinwalla A."/>
            <person name="Mardis E.R."/>
            <person name="Wilson R.K."/>
        </authorList>
    </citation>
    <scope>NUCLEOTIDE SEQUENCE [LARGE SCALE GENOMIC DNA]</scope>
    <source>
        <strain evidence="1 2">F0435</strain>
    </source>
</reference>
<dbReference type="EMBL" id="AGRJ01000284">
    <property type="protein sequence ID" value="EHO45239.1"/>
    <property type="molecule type" value="Genomic_DNA"/>
</dbReference>
<evidence type="ECO:0000313" key="2">
    <source>
        <dbReference type="Proteomes" id="UP000005025"/>
    </source>
</evidence>
<protein>
    <submittedName>
        <fullName evidence="1">Uncharacterized protein</fullName>
    </submittedName>
</protein>
<accession>H1LL53</accession>
<dbReference type="AlphaFoldDB" id="H1LL53"/>
<organism evidence="1 2">
    <name type="scientific">Lentilactobacillus kisonensis F0435</name>
    <dbReference type="NCBI Taxonomy" id="797516"/>
    <lineage>
        <taxon>Bacteria</taxon>
        <taxon>Bacillati</taxon>
        <taxon>Bacillota</taxon>
        <taxon>Bacilli</taxon>
        <taxon>Lactobacillales</taxon>
        <taxon>Lactobacillaceae</taxon>
        <taxon>Lentilactobacillus</taxon>
    </lineage>
</organism>
<gene>
    <name evidence="1" type="ORF">HMPREF9104_03361</name>
</gene>